<dbReference type="NCBIfam" id="TIGR03357">
    <property type="entry name" value="VI_zyme"/>
    <property type="match status" value="1"/>
</dbReference>
<organism evidence="2 3">
    <name type="scientific">Chromobacterium haemolyticum</name>
    <dbReference type="NCBI Taxonomy" id="394935"/>
    <lineage>
        <taxon>Bacteria</taxon>
        <taxon>Pseudomonadati</taxon>
        <taxon>Pseudomonadota</taxon>
        <taxon>Betaproteobacteria</taxon>
        <taxon>Neisseriales</taxon>
        <taxon>Chromobacteriaceae</taxon>
        <taxon>Chromobacterium</taxon>
    </lineage>
</organism>
<dbReference type="Proteomes" id="UP000192721">
    <property type="component" value="Unassembled WGS sequence"/>
</dbReference>
<dbReference type="EMBL" id="MUKV01000054">
    <property type="protein sequence ID" value="OQS31852.1"/>
    <property type="molecule type" value="Genomic_DNA"/>
</dbReference>
<evidence type="ECO:0000259" key="1">
    <source>
        <dbReference type="Pfam" id="PF04965"/>
    </source>
</evidence>
<dbReference type="Gene3D" id="3.10.450.40">
    <property type="match status" value="1"/>
</dbReference>
<dbReference type="AlphaFoldDB" id="A0A1W0CAS7"/>
<dbReference type="RefSeq" id="WP_081557045.1">
    <property type="nucleotide sequence ID" value="NZ_JBBIGS010000077.1"/>
</dbReference>
<accession>A0A1W0CAS7</accession>
<name>A0A1W0CAS7_9NEIS</name>
<dbReference type="PANTHER" id="PTHR38595">
    <property type="entry name" value="CYTOPLASMIC PROTEIN-RELATED"/>
    <property type="match status" value="1"/>
</dbReference>
<dbReference type="InterPro" id="IPR053176">
    <property type="entry name" value="T6SS_TssE1-like"/>
</dbReference>
<protein>
    <recommendedName>
        <fullName evidence="1">IraD/Gp25-like domain-containing protein</fullName>
    </recommendedName>
</protein>
<dbReference type="InterPro" id="IPR007048">
    <property type="entry name" value="IraD/Gp25-like"/>
</dbReference>
<dbReference type="Pfam" id="PF04965">
    <property type="entry name" value="GPW_gp25"/>
    <property type="match status" value="1"/>
</dbReference>
<sequence length="155" mass="17470">MRQPAQFRPGLFELLADAEPRHRLEAEPLLRVDRRRLQESVRAELARLLSSRRAEQPYLPELSVIDYGVADWSALHPERAEDRQRLAREIRQAIRSFEPRLAAPRVSVDTVPGRGLLLSVRIDGELQAEGSRWPAAFVAELDPSGARLTACEDAG</sequence>
<dbReference type="InterPro" id="IPR017737">
    <property type="entry name" value="TssE1-like"/>
</dbReference>
<proteinExistence type="predicted"/>
<dbReference type="PANTHER" id="PTHR38595:SF2">
    <property type="entry name" value="TYPE VI SECRETION SYSTEM BASEPLATE SUBUNIT TSSE"/>
    <property type="match status" value="1"/>
</dbReference>
<evidence type="ECO:0000313" key="3">
    <source>
        <dbReference type="Proteomes" id="UP000192721"/>
    </source>
</evidence>
<gene>
    <name evidence="2" type="ORF">B0T45_22485</name>
</gene>
<feature type="domain" description="IraD/Gp25-like" evidence="1">
    <location>
        <begin position="36"/>
        <end position="129"/>
    </location>
</feature>
<evidence type="ECO:0000313" key="2">
    <source>
        <dbReference type="EMBL" id="OQS31852.1"/>
    </source>
</evidence>
<dbReference type="SUPFAM" id="SSF160719">
    <property type="entry name" value="gpW/gp25-like"/>
    <property type="match status" value="1"/>
</dbReference>
<comment type="caution">
    <text evidence="2">The sequence shown here is derived from an EMBL/GenBank/DDBJ whole genome shotgun (WGS) entry which is preliminary data.</text>
</comment>
<reference evidence="2 3" key="1">
    <citation type="submission" date="2017-02" db="EMBL/GenBank/DDBJ databases">
        <title>Chromobacterium haemolyticum H5244.</title>
        <authorList>
            <person name="Gulvik C.A."/>
        </authorList>
    </citation>
    <scope>NUCLEOTIDE SEQUENCE [LARGE SCALE GENOMIC DNA]</scope>
    <source>
        <strain evidence="2 3">H5244</strain>
    </source>
</reference>